<dbReference type="Gene3D" id="1.10.340.70">
    <property type="match status" value="1"/>
</dbReference>
<dbReference type="PANTHER" id="PTHR37984">
    <property type="entry name" value="PROTEIN CBG26694"/>
    <property type="match status" value="1"/>
</dbReference>
<dbReference type="InParanoid" id="A0A1X7UQ13"/>
<dbReference type="GO" id="GO:0003676">
    <property type="term" value="F:nucleic acid binding"/>
    <property type="evidence" value="ECO:0007669"/>
    <property type="project" value="InterPro"/>
</dbReference>
<proteinExistence type="predicted"/>
<dbReference type="EnsemblMetazoa" id="Aqu2.1.29741_001">
    <property type="protein sequence ID" value="Aqu2.1.29741_001"/>
    <property type="gene ID" value="Aqu2.1.29741"/>
</dbReference>
<protein>
    <recommendedName>
        <fullName evidence="1">Integrase zinc-binding domain-containing protein</fullName>
    </recommendedName>
</protein>
<dbReference type="SUPFAM" id="SSF53098">
    <property type="entry name" value="Ribonuclease H-like"/>
    <property type="match status" value="1"/>
</dbReference>
<dbReference type="InterPro" id="IPR041588">
    <property type="entry name" value="Integrase_H2C2"/>
</dbReference>
<name>A0A1X7UQ13_AMPQE</name>
<feature type="domain" description="Integrase zinc-binding" evidence="1">
    <location>
        <begin position="25"/>
        <end position="80"/>
    </location>
</feature>
<dbReference type="InterPro" id="IPR012337">
    <property type="entry name" value="RNaseH-like_sf"/>
</dbReference>
<dbReference type="InterPro" id="IPR050951">
    <property type="entry name" value="Retrovirus_Pol_polyprotein"/>
</dbReference>
<dbReference type="OrthoDB" id="10066265at2759"/>
<dbReference type="InterPro" id="IPR036397">
    <property type="entry name" value="RNaseH_sf"/>
</dbReference>
<dbReference type="FunFam" id="1.10.340.70:FF:000001">
    <property type="entry name" value="Retrovirus-related Pol polyprotein from transposon gypsy-like Protein"/>
    <property type="match status" value="1"/>
</dbReference>
<dbReference type="AlphaFoldDB" id="A0A1X7UQ13"/>
<dbReference type="Gene3D" id="3.30.420.10">
    <property type="entry name" value="Ribonuclease H-like superfamily/Ribonuclease H"/>
    <property type="match status" value="1"/>
</dbReference>
<organism evidence="2">
    <name type="scientific">Amphimedon queenslandica</name>
    <name type="common">Sponge</name>
    <dbReference type="NCBI Taxonomy" id="400682"/>
    <lineage>
        <taxon>Eukaryota</taxon>
        <taxon>Metazoa</taxon>
        <taxon>Porifera</taxon>
        <taxon>Demospongiae</taxon>
        <taxon>Heteroscleromorpha</taxon>
        <taxon>Haplosclerida</taxon>
        <taxon>Niphatidae</taxon>
        <taxon>Amphimedon</taxon>
    </lineage>
</organism>
<sequence length="302" mass="34556">MKKNGLLYLVTGNLEETEREQLVLPTVSRKEVLRLAHSIPLGGHLGHKKTTARVLKRFYWLGVFQDIKQYCRTCPECLRTVGTRFASKAPLVSLPIIETPFSRIAMDIVGPLKKSKRGNEYILVVCDYATCYPEAFPLKNIDAETVAEKLVEMCQEWEVPQESTGFSPFELLYGRAVRGLLDVLKESWEGKEHCSENIVTYITEMRRHLEETVEVVKENMKKSQGRQKMWYDRRARNKVFKEGDKNEECGEIPLLNGDNTETNKMTRGKELDAKQQEDLASVITKCNDVITAKLGRTIATEH</sequence>
<dbReference type="Pfam" id="PF17921">
    <property type="entry name" value="Integrase_H2C2"/>
    <property type="match status" value="1"/>
</dbReference>
<accession>A0A1X7UQ13</accession>
<evidence type="ECO:0000313" key="2">
    <source>
        <dbReference type="EnsemblMetazoa" id="Aqu2.1.29741_001"/>
    </source>
</evidence>
<reference evidence="2" key="1">
    <citation type="submission" date="2017-05" db="UniProtKB">
        <authorList>
            <consortium name="EnsemblMetazoa"/>
        </authorList>
    </citation>
    <scope>IDENTIFICATION</scope>
</reference>
<dbReference type="eggNOG" id="KOG0017">
    <property type="taxonomic scope" value="Eukaryota"/>
</dbReference>
<evidence type="ECO:0000259" key="1">
    <source>
        <dbReference type="Pfam" id="PF17921"/>
    </source>
</evidence>
<dbReference type="STRING" id="400682.A0A1X7UQ13"/>
<dbReference type="PANTHER" id="PTHR37984:SF15">
    <property type="entry name" value="INTEGRASE CATALYTIC DOMAIN-CONTAINING PROTEIN"/>
    <property type="match status" value="1"/>
</dbReference>